<dbReference type="SUPFAM" id="SSF49899">
    <property type="entry name" value="Concanavalin A-like lectins/glucanases"/>
    <property type="match status" value="1"/>
</dbReference>
<dbReference type="Proteomes" id="UP000291819">
    <property type="component" value="Unassembled WGS sequence"/>
</dbReference>
<dbReference type="GO" id="GO:0004553">
    <property type="term" value="F:hydrolase activity, hydrolyzing O-glycosyl compounds"/>
    <property type="evidence" value="ECO:0007669"/>
    <property type="project" value="UniProtKB-ARBA"/>
</dbReference>
<name>A0A4Q9HGY0_9SPHI</name>
<accession>A0A4Q9HGY0</accession>
<keyword evidence="3" id="KW-1185">Reference proteome</keyword>
<organism evidence="2 3">
    <name type="scientific">Pedobacter kyonggii</name>
    <dbReference type="NCBI Taxonomy" id="1926871"/>
    <lineage>
        <taxon>Bacteria</taxon>
        <taxon>Pseudomonadati</taxon>
        <taxon>Bacteroidota</taxon>
        <taxon>Sphingobacteriia</taxon>
        <taxon>Sphingobacteriales</taxon>
        <taxon>Sphingobacteriaceae</taxon>
        <taxon>Pedobacter</taxon>
    </lineage>
</organism>
<proteinExistence type="predicted"/>
<sequence>MYAQSIKAAKSESSSEIQIPMKAEYWKSDTATTEFTTYKNTKVIKGKNGSAFQVFLKNHNFSNGTIEFDVELSGMGFPGINFRMSEDHKNGENFYIRSFGAVKPETRTTLQYAALMDGMSIWDLTDEYQAGATIYQNKWNHVKLVISGKQMRVYINDMTKPALIVPELEGGRNSGGISLSGNVIYANFTVKPNATEGLSPESGYIVTTGDTRYLRDWMVAPVKDFPFGREIKFSLPSMYGKLTTSELPDSNTKWSPIKAEARGIVNLTRIYGLKENDARRLTWLKTTIESDKDQEKILNFGFNDEVWLFLNGQIIYVDKNYFGTPVQKSPEGRCTIENAIIKLPLRKGKNEIMIALANYFYGWGIIARLGDTDGIKR</sequence>
<reference evidence="2 3" key="1">
    <citation type="submission" date="2019-02" db="EMBL/GenBank/DDBJ databases">
        <title>Pedobacter kyonggii whole genome sequence analysis.</title>
        <authorList>
            <person name="Dahal R.H."/>
        </authorList>
    </citation>
    <scope>NUCLEOTIDE SEQUENCE [LARGE SCALE GENOMIC DNA]</scope>
    <source>
        <strain evidence="2 3">K-4-11-1</strain>
    </source>
</reference>
<comment type="caution">
    <text evidence="2">The sequence shown here is derived from an EMBL/GenBank/DDBJ whole genome shotgun (WGS) entry which is preliminary data.</text>
</comment>
<feature type="domain" description="3-keto-alpha-glucoside-1,2-lyase/3-keto-2-hydroxy-glucal hydratase" evidence="1">
    <location>
        <begin position="26"/>
        <end position="180"/>
    </location>
</feature>
<dbReference type="OrthoDB" id="2634655at2"/>
<evidence type="ECO:0000259" key="1">
    <source>
        <dbReference type="Pfam" id="PF06439"/>
    </source>
</evidence>
<gene>
    <name evidence="2" type="ORF">EYS08_03535</name>
</gene>
<dbReference type="Gene3D" id="2.60.120.560">
    <property type="entry name" value="Exo-inulinase, domain 1"/>
    <property type="match status" value="1"/>
</dbReference>
<dbReference type="AlphaFoldDB" id="A0A4Q9HGY0"/>
<dbReference type="Pfam" id="PF06439">
    <property type="entry name" value="3keto-disac_hyd"/>
    <property type="match status" value="1"/>
</dbReference>
<dbReference type="InterPro" id="IPR013320">
    <property type="entry name" value="ConA-like_dom_sf"/>
</dbReference>
<dbReference type="EMBL" id="SIXF01000002">
    <property type="protein sequence ID" value="TBO44542.1"/>
    <property type="molecule type" value="Genomic_DNA"/>
</dbReference>
<dbReference type="InterPro" id="IPR010496">
    <property type="entry name" value="AL/BT2_dom"/>
</dbReference>
<dbReference type="GO" id="GO:0005975">
    <property type="term" value="P:carbohydrate metabolic process"/>
    <property type="evidence" value="ECO:0007669"/>
    <property type="project" value="UniProtKB-ARBA"/>
</dbReference>
<evidence type="ECO:0000313" key="2">
    <source>
        <dbReference type="EMBL" id="TBO44542.1"/>
    </source>
</evidence>
<protein>
    <recommendedName>
        <fullName evidence="1">3-keto-alpha-glucoside-1,2-lyase/3-keto-2-hydroxy-glucal hydratase domain-containing protein</fullName>
    </recommendedName>
</protein>
<evidence type="ECO:0000313" key="3">
    <source>
        <dbReference type="Proteomes" id="UP000291819"/>
    </source>
</evidence>